<keyword evidence="4 6" id="KW-0067">ATP-binding</keyword>
<feature type="binding site" evidence="6">
    <location>
        <begin position="31"/>
        <end position="36"/>
    </location>
    <ligand>
        <name>ATP</name>
        <dbReference type="ChEBI" id="CHEBI:30616"/>
    </ligand>
</feature>
<organism evidence="9 10">
    <name type="scientific">Planctomicrobium piriforme</name>
    <dbReference type="NCBI Taxonomy" id="1576369"/>
    <lineage>
        <taxon>Bacteria</taxon>
        <taxon>Pseudomonadati</taxon>
        <taxon>Planctomycetota</taxon>
        <taxon>Planctomycetia</taxon>
        <taxon>Planctomycetales</taxon>
        <taxon>Planctomycetaceae</taxon>
        <taxon>Planctomicrobium</taxon>
    </lineage>
</organism>
<dbReference type="RefSeq" id="WP_092047667.1">
    <property type="nucleotide sequence ID" value="NZ_FOQD01000001.1"/>
</dbReference>
<dbReference type="InterPro" id="IPR011063">
    <property type="entry name" value="TilS/TtcA_N"/>
</dbReference>
<feature type="domain" description="tRNA(Ile)-lysidine/2-thiocytidine synthase N-terminal" evidence="8">
    <location>
        <begin position="26"/>
        <end position="221"/>
    </location>
</feature>
<comment type="subcellular location">
    <subcellularLocation>
        <location evidence="6">Cytoplasm</location>
    </subcellularLocation>
</comment>
<evidence type="ECO:0000256" key="3">
    <source>
        <dbReference type="ARBA" id="ARBA00022741"/>
    </source>
</evidence>
<protein>
    <recommendedName>
        <fullName evidence="6">tRNA(Ile)-lysidine synthase</fullName>
        <ecNumber evidence="6">6.3.4.19</ecNumber>
    </recommendedName>
    <alternativeName>
        <fullName evidence="6">tRNA(Ile)-2-lysyl-cytidine synthase</fullName>
    </alternativeName>
    <alternativeName>
        <fullName evidence="6">tRNA(Ile)-lysidine synthetase</fullName>
    </alternativeName>
</protein>
<evidence type="ECO:0000256" key="4">
    <source>
        <dbReference type="ARBA" id="ARBA00022840"/>
    </source>
</evidence>
<dbReference type="HAMAP" id="MF_01161">
    <property type="entry name" value="tRNA_Ile_lys_synt"/>
    <property type="match status" value="1"/>
</dbReference>
<comment type="similarity">
    <text evidence="6">Belongs to the tRNA(Ile)-lysidine synthase family.</text>
</comment>
<dbReference type="Pfam" id="PF01171">
    <property type="entry name" value="ATP_bind_3"/>
    <property type="match status" value="1"/>
</dbReference>
<dbReference type="EC" id="6.3.4.19" evidence="6"/>
<comment type="function">
    <text evidence="6">Ligates lysine onto the cytidine present at position 34 of the AUA codon-specific tRNA(Ile) that contains the anticodon CAU, in an ATP-dependent manner. Cytidine is converted to lysidine, thus changing the amino acid specificity of the tRNA from methionine to isoleucine.</text>
</comment>
<dbReference type="GO" id="GO:0005524">
    <property type="term" value="F:ATP binding"/>
    <property type="evidence" value="ECO:0007669"/>
    <property type="project" value="UniProtKB-UniRule"/>
</dbReference>
<evidence type="ECO:0000256" key="5">
    <source>
        <dbReference type="ARBA" id="ARBA00048539"/>
    </source>
</evidence>
<evidence type="ECO:0000256" key="6">
    <source>
        <dbReference type="HAMAP-Rule" id="MF_01161"/>
    </source>
</evidence>
<dbReference type="NCBIfam" id="TIGR02432">
    <property type="entry name" value="lysidine_TilS_N"/>
    <property type="match status" value="1"/>
</dbReference>
<dbReference type="PANTHER" id="PTHR43033:SF1">
    <property type="entry name" value="TRNA(ILE)-LYSIDINE SYNTHASE-RELATED"/>
    <property type="match status" value="1"/>
</dbReference>
<dbReference type="STRING" id="1576369.SAMN05421753_101543"/>
<comment type="catalytic activity">
    <reaction evidence="5 6">
        <text>cytidine(34) in tRNA(Ile2) + L-lysine + ATP = lysidine(34) in tRNA(Ile2) + AMP + diphosphate + H(+)</text>
        <dbReference type="Rhea" id="RHEA:43744"/>
        <dbReference type="Rhea" id="RHEA-COMP:10625"/>
        <dbReference type="Rhea" id="RHEA-COMP:10670"/>
        <dbReference type="ChEBI" id="CHEBI:15378"/>
        <dbReference type="ChEBI" id="CHEBI:30616"/>
        <dbReference type="ChEBI" id="CHEBI:32551"/>
        <dbReference type="ChEBI" id="CHEBI:33019"/>
        <dbReference type="ChEBI" id="CHEBI:82748"/>
        <dbReference type="ChEBI" id="CHEBI:83665"/>
        <dbReference type="ChEBI" id="CHEBI:456215"/>
        <dbReference type="EC" id="6.3.4.19"/>
    </reaction>
</comment>
<proteinExistence type="inferred from homology"/>
<dbReference type="PANTHER" id="PTHR43033">
    <property type="entry name" value="TRNA(ILE)-LYSIDINE SYNTHASE-RELATED"/>
    <property type="match status" value="1"/>
</dbReference>
<evidence type="ECO:0000313" key="10">
    <source>
        <dbReference type="Proteomes" id="UP000199518"/>
    </source>
</evidence>
<evidence type="ECO:0000313" key="9">
    <source>
        <dbReference type="EMBL" id="SFH63580.1"/>
    </source>
</evidence>
<dbReference type="GO" id="GO:0005737">
    <property type="term" value="C:cytoplasm"/>
    <property type="evidence" value="ECO:0007669"/>
    <property type="project" value="UniProtKB-SubCell"/>
</dbReference>
<dbReference type="GO" id="GO:0032267">
    <property type="term" value="F:tRNA(Ile)-lysidine synthase activity"/>
    <property type="evidence" value="ECO:0007669"/>
    <property type="project" value="UniProtKB-EC"/>
</dbReference>
<gene>
    <name evidence="6" type="primary">tilS</name>
    <name evidence="9" type="ORF">SAMN05421753_101543</name>
</gene>
<dbReference type="SUPFAM" id="SSF82829">
    <property type="entry name" value="MesJ substrate recognition domain-like"/>
    <property type="match status" value="1"/>
</dbReference>
<dbReference type="InterPro" id="IPR014729">
    <property type="entry name" value="Rossmann-like_a/b/a_fold"/>
</dbReference>
<comment type="domain">
    <text evidence="6">The N-terminal region contains the highly conserved SGGXDS motif, predicted to be a P-loop motif involved in ATP binding.</text>
</comment>
<dbReference type="CDD" id="cd01992">
    <property type="entry name" value="TilS_N"/>
    <property type="match status" value="1"/>
</dbReference>
<keyword evidence="6" id="KW-0963">Cytoplasm</keyword>
<dbReference type="GO" id="GO:0006400">
    <property type="term" value="P:tRNA modification"/>
    <property type="evidence" value="ECO:0007669"/>
    <property type="project" value="UniProtKB-UniRule"/>
</dbReference>
<evidence type="ECO:0000259" key="8">
    <source>
        <dbReference type="Pfam" id="PF01171"/>
    </source>
</evidence>
<dbReference type="InterPro" id="IPR012795">
    <property type="entry name" value="tRNA_Ile_lys_synt_N"/>
</dbReference>
<keyword evidence="10" id="KW-1185">Reference proteome</keyword>
<evidence type="ECO:0000256" key="2">
    <source>
        <dbReference type="ARBA" id="ARBA00022694"/>
    </source>
</evidence>
<dbReference type="OrthoDB" id="9807403at2"/>
<reference evidence="10" key="1">
    <citation type="submission" date="2016-10" db="EMBL/GenBank/DDBJ databases">
        <authorList>
            <person name="Varghese N."/>
            <person name="Submissions S."/>
        </authorList>
    </citation>
    <scope>NUCLEOTIDE SEQUENCE [LARGE SCALE GENOMIC DNA]</scope>
    <source>
        <strain evidence="10">DSM 26348</strain>
    </source>
</reference>
<name>A0A1I3BN40_9PLAN</name>
<dbReference type="SUPFAM" id="SSF52402">
    <property type="entry name" value="Adenine nucleotide alpha hydrolases-like"/>
    <property type="match status" value="1"/>
</dbReference>
<dbReference type="Gene3D" id="1.20.59.20">
    <property type="match status" value="1"/>
</dbReference>
<dbReference type="InterPro" id="IPR012094">
    <property type="entry name" value="tRNA_Ile_lys_synt"/>
</dbReference>
<dbReference type="AlphaFoldDB" id="A0A1I3BN40"/>
<dbReference type="Gene3D" id="3.40.50.620">
    <property type="entry name" value="HUPs"/>
    <property type="match status" value="1"/>
</dbReference>
<keyword evidence="1 6" id="KW-0436">Ligase</keyword>
<dbReference type="EMBL" id="FOQD01000001">
    <property type="protein sequence ID" value="SFH63580.1"/>
    <property type="molecule type" value="Genomic_DNA"/>
</dbReference>
<keyword evidence="3 6" id="KW-0547">Nucleotide-binding</keyword>
<feature type="region of interest" description="Disordered" evidence="7">
    <location>
        <begin position="92"/>
        <end position="114"/>
    </location>
</feature>
<keyword evidence="2 6" id="KW-0819">tRNA processing</keyword>
<sequence length="349" mass="38580">MTNDKSPLSDALQSALTALHIQDAPLLVAVSGGADSVALLLGLCDLRESLRLQLTVAHFDHALRADSAEDAQWVSQLAAGLRVPCIIGRREAGDAPHPRPLSSEYRGEGGSEMMPEESARKLRYGFLRQTAKEQGCRYLAVAHTADDQTETVLHHILRGSGLKGLGGIPPQRELDADLTLIRPLLKLRRADLLSALAAWDQTFLTDPTNVELQYTRNRIRHDLLPKLRAEFNPKVDEALERLAIQASDQQAAIEQLARQLLQKAVIDVQPDSIRFNRNEFATMPVAVIREALSLAWQQQSWPRQGLGFQHLDHLASMLVNGTPTKLSLPHGVEAACRGNLLELRKSKRN</sequence>
<evidence type="ECO:0000256" key="7">
    <source>
        <dbReference type="SAM" id="MobiDB-lite"/>
    </source>
</evidence>
<accession>A0A1I3BN40</accession>
<dbReference type="Proteomes" id="UP000199518">
    <property type="component" value="Unassembled WGS sequence"/>
</dbReference>
<evidence type="ECO:0000256" key="1">
    <source>
        <dbReference type="ARBA" id="ARBA00022598"/>
    </source>
</evidence>